<comment type="caution">
    <text evidence="1">The sequence shown here is derived from an EMBL/GenBank/DDBJ whole genome shotgun (WGS) entry which is preliminary data.</text>
</comment>
<dbReference type="SUPFAM" id="SSF53474">
    <property type="entry name" value="alpha/beta-Hydrolases"/>
    <property type="match status" value="1"/>
</dbReference>
<sequence>MRGGTIPYDERSASGSPVFVLLHSLLLGPLTWAPVAGHLPETVLPSLIGVAEAEPPFWPFVVGRIRAAAPPDRPVVLVAHSNAGLLVPAVVDALRDQVAGCVFVDATLPARAGSTPTATPQRLAVLRSMAVGGRLPPWPDWWAEHEIAWFPDAVGRAAPRMPLSYYEQRMPAPAGWDERPCGYLLFGPPYDRQAARARERGWDVGHLPGHHLHQLADPAAVAAGILAMAARWFSHSRDLRDRF</sequence>
<dbReference type="RefSeq" id="WP_239103012.1">
    <property type="nucleotide sequence ID" value="NZ_BOMW01000061.1"/>
</dbReference>
<dbReference type="AlphaFoldDB" id="A0A919NCP5"/>
<evidence type="ECO:0000313" key="1">
    <source>
        <dbReference type="EMBL" id="GIF08330.1"/>
    </source>
</evidence>
<name>A0A919NCP5_9ACTN</name>
<evidence type="ECO:0008006" key="3">
    <source>
        <dbReference type="Google" id="ProtNLM"/>
    </source>
</evidence>
<reference evidence="1" key="1">
    <citation type="submission" date="2021-01" db="EMBL/GenBank/DDBJ databases">
        <title>Whole genome shotgun sequence of Actinoplanes siamensis NBRC 109076.</title>
        <authorList>
            <person name="Komaki H."/>
            <person name="Tamura T."/>
        </authorList>
    </citation>
    <scope>NUCLEOTIDE SEQUENCE</scope>
    <source>
        <strain evidence="1">NBRC 109076</strain>
    </source>
</reference>
<keyword evidence="2" id="KW-1185">Reference proteome</keyword>
<organism evidence="1 2">
    <name type="scientific">Actinoplanes siamensis</name>
    <dbReference type="NCBI Taxonomy" id="1223317"/>
    <lineage>
        <taxon>Bacteria</taxon>
        <taxon>Bacillati</taxon>
        <taxon>Actinomycetota</taxon>
        <taxon>Actinomycetes</taxon>
        <taxon>Micromonosporales</taxon>
        <taxon>Micromonosporaceae</taxon>
        <taxon>Actinoplanes</taxon>
    </lineage>
</organism>
<proteinExistence type="predicted"/>
<dbReference type="Gene3D" id="3.40.50.1820">
    <property type="entry name" value="alpha/beta hydrolase"/>
    <property type="match status" value="1"/>
</dbReference>
<dbReference type="EMBL" id="BOMW01000061">
    <property type="protein sequence ID" value="GIF08330.1"/>
    <property type="molecule type" value="Genomic_DNA"/>
</dbReference>
<gene>
    <name evidence="1" type="ORF">Asi03nite_58680</name>
</gene>
<accession>A0A919NCP5</accession>
<protein>
    <recommendedName>
        <fullName evidence="3">Alpha/beta hydrolase</fullName>
    </recommendedName>
</protein>
<dbReference type="InterPro" id="IPR029058">
    <property type="entry name" value="AB_hydrolase_fold"/>
</dbReference>
<evidence type="ECO:0000313" key="2">
    <source>
        <dbReference type="Proteomes" id="UP000629619"/>
    </source>
</evidence>
<dbReference type="Proteomes" id="UP000629619">
    <property type="component" value="Unassembled WGS sequence"/>
</dbReference>